<name>A0A2P2NUW7_RHIMU</name>
<sequence>MQTLTATNIPCSSMVKFNQRGKKGIDMKSSGKVRGLPLSLCWLIYGIRYAIHQEYKIKTACIHCNTLSREFYNLF</sequence>
<organism evidence="1">
    <name type="scientific">Rhizophora mucronata</name>
    <name type="common">Asiatic mangrove</name>
    <dbReference type="NCBI Taxonomy" id="61149"/>
    <lineage>
        <taxon>Eukaryota</taxon>
        <taxon>Viridiplantae</taxon>
        <taxon>Streptophyta</taxon>
        <taxon>Embryophyta</taxon>
        <taxon>Tracheophyta</taxon>
        <taxon>Spermatophyta</taxon>
        <taxon>Magnoliopsida</taxon>
        <taxon>eudicotyledons</taxon>
        <taxon>Gunneridae</taxon>
        <taxon>Pentapetalae</taxon>
        <taxon>rosids</taxon>
        <taxon>fabids</taxon>
        <taxon>Malpighiales</taxon>
        <taxon>Rhizophoraceae</taxon>
        <taxon>Rhizophora</taxon>
    </lineage>
</organism>
<dbReference type="EMBL" id="GGEC01065756">
    <property type="protein sequence ID" value="MBX46240.1"/>
    <property type="molecule type" value="Transcribed_RNA"/>
</dbReference>
<reference evidence="1" key="1">
    <citation type="submission" date="2018-02" db="EMBL/GenBank/DDBJ databases">
        <title>Rhizophora mucronata_Transcriptome.</title>
        <authorList>
            <person name="Meera S.P."/>
            <person name="Sreeshan A."/>
            <person name="Augustine A."/>
        </authorList>
    </citation>
    <scope>NUCLEOTIDE SEQUENCE</scope>
    <source>
        <tissue evidence="1">Leaf</tissue>
    </source>
</reference>
<evidence type="ECO:0000313" key="1">
    <source>
        <dbReference type="EMBL" id="MBX46240.1"/>
    </source>
</evidence>
<dbReference type="AlphaFoldDB" id="A0A2P2NUW7"/>
<proteinExistence type="predicted"/>
<accession>A0A2P2NUW7</accession>
<protein>
    <submittedName>
        <fullName evidence="1">Uncharacterized protein</fullName>
    </submittedName>
</protein>